<dbReference type="PANTHER" id="PTHR14445:SF38">
    <property type="entry name" value="GRB10-INTERACTING GYF PROTEIN 2"/>
    <property type="match status" value="1"/>
</dbReference>
<feature type="compositionally biased region" description="Low complexity" evidence="2">
    <location>
        <begin position="236"/>
        <end position="245"/>
    </location>
</feature>
<dbReference type="Ensembl" id="ENSCMIT00000039203.1">
    <property type="protein sequence ID" value="ENSCMIP00000038652.1"/>
    <property type="gene ID" value="ENSCMIG00000016219.1"/>
</dbReference>
<dbReference type="GO" id="GO:0043204">
    <property type="term" value="C:perikaryon"/>
    <property type="evidence" value="ECO:0007669"/>
    <property type="project" value="TreeGrafter"/>
</dbReference>
<feature type="compositionally biased region" description="Low complexity" evidence="2">
    <location>
        <begin position="555"/>
        <end position="570"/>
    </location>
</feature>
<dbReference type="AlphaFoldDB" id="A0A4W3J8Z6"/>
<reference evidence="3" key="5">
    <citation type="submission" date="2025-09" db="UniProtKB">
        <authorList>
            <consortium name="Ensembl"/>
        </authorList>
    </citation>
    <scope>IDENTIFICATION</scope>
</reference>
<feature type="compositionally biased region" description="Basic and acidic residues" evidence="2">
    <location>
        <begin position="372"/>
        <end position="388"/>
    </location>
</feature>
<reference evidence="3" key="4">
    <citation type="submission" date="2025-08" db="UniProtKB">
        <authorList>
            <consortium name="Ensembl"/>
        </authorList>
    </citation>
    <scope>IDENTIFICATION</scope>
</reference>
<dbReference type="GeneTree" id="ENSGT00940000156108"/>
<reference evidence="4" key="3">
    <citation type="journal article" date="2014" name="Nature">
        <title>Elephant shark genome provides unique insights into gnathostome evolution.</title>
        <authorList>
            <consortium name="International Elephant Shark Genome Sequencing Consortium"/>
            <person name="Venkatesh B."/>
            <person name="Lee A.P."/>
            <person name="Ravi V."/>
            <person name="Maurya A.K."/>
            <person name="Lian M.M."/>
            <person name="Swann J.B."/>
            <person name="Ohta Y."/>
            <person name="Flajnik M.F."/>
            <person name="Sutoh Y."/>
            <person name="Kasahara M."/>
            <person name="Hoon S."/>
            <person name="Gangu V."/>
            <person name="Roy S.W."/>
            <person name="Irimia M."/>
            <person name="Korzh V."/>
            <person name="Kondrychyn I."/>
            <person name="Lim Z.W."/>
            <person name="Tay B.H."/>
            <person name="Tohari S."/>
            <person name="Kong K.W."/>
            <person name="Ho S."/>
            <person name="Lorente-Galdos B."/>
            <person name="Quilez J."/>
            <person name="Marques-Bonet T."/>
            <person name="Raney B.J."/>
            <person name="Ingham P.W."/>
            <person name="Tay A."/>
            <person name="Hillier L.W."/>
            <person name="Minx P."/>
            <person name="Boehm T."/>
            <person name="Wilson R.K."/>
            <person name="Brenner S."/>
            <person name="Warren W.C."/>
        </authorList>
    </citation>
    <scope>NUCLEOTIDE SEQUENCE [LARGE SCALE GENOMIC DNA]</scope>
</reference>
<proteinExistence type="predicted"/>
<feature type="compositionally biased region" description="Polar residues" evidence="2">
    <location>
        <begin position="577"/>
        <end position="602"/>
    </location>
</feature>
<reference evidence="4" key="2">
    <citation type="journal article" date="2007" name="PLoS Biol.">
        <title>Survey sequencing and comparative analysis of the elephant shark (Callorhinchus milii) genome.</title>
        <authorList>
            <person name="Venkatesh B."/>
            <person name="Kirkness E.F."/>
            <person name="Loh Y.H."/>
            <person name="Halpern A.L."/>
            <person name="Lee A.P."/>
            <person name="Johnson J."/>
            <person name="Dandona N."/>
            <person name="Viswanathan L.D."/>
            <person name="Tay A."/>
            <person name="Venter J.C."/>
            <person name="Strausberg R.L."/>
            <person name="Brenner S."/>
        </authorList>
    </citation>
    <scope>NUCLEOTIDE SEQUENCE [LARGE SCALE GENOMIC DNA]</scope>
</reference>
<dbReference type="GO" id="GO:1990635">
    <property type="term" value="C:proximal dendrite"/>
    <property type="evidence" value="ECO:0007669"/>
    <property type="project" value="TreeGrafter"/>
</dbReference>
<dbReference type="GO" id="GO:0016020">
    <property type="term" value="C:membrane"/>
    <property type="evidence" value="ECO:0007669"/>
    <property type="project" value="TreeGrafter"/>
</dbReference>
<accession>A0A4W3J8Z6</accession>
<name>A0A4W3J8Z6_CALMI</name>
<feature type="region of interest" description="Disordered" evidence="2">
    <location>
        <begin position="228"/>
        <end position="267"/>
    </location>
</feature>
<evidence type="ECO:0000256" key="1">
    <source>
        <dbReference type="SAM" id="Coils"/>
    </source>
</evidence>
<dbReference type="InParanoid" id="A0A4W3J8Z6"/>
<organism evidence="3 4">
    <name type="scientific">Callorhinchus milii</name>
    <name type="common">Ghost shark</name>
    <dbReference type="NCBI Taxonomy" id="7868"/>
    <lineage>
        <taxon>Eukaryota</taxon>
        <taxon>Metazoa</taxon>
        <taxon>Chordata</taxon>
        <taxon>Craniata</taxon>
        <taxon>Vertebrata</taxon>
        <taxon>Chondrichthyes</taxon>
        <taxon>Holocephali</taxon>
        <taxon>Chimaeriformes</taxon>
        <taxon>Callorhinchidae</taxon>
        <taxon>Callorhinchus</taxon>
    </lineage>
</organism>
<feature type="compositionally biased region" description="Polar residues" evidence="2">
    <location>
        <begin position="1"/>
        <end position="20"/>
    </location>
</feature>
<feature type="region of interest" description="Disordered" evidence="2">
    <location>
        <begin position="89"/>
        <end position="171"/>
    </location>
</feature>
<sequence>MAVPDNSSIWELQTPSSQPSGWDGGSVWDLPVDPPTQGASVDQIQQMERGKAAKLEQERREAELRAKREEEERKLQEEICRHQEELLRRREEERKRREEEDLARRKQEEALRRQREQEAALRRQREEEERQQQEEALRRHEERRREEEERRQREEMLRKQEEERRHKEEEAARWVLEEEEARRRIDEENRLRLEETRLRLEEEERKRKEIERQKEQLQRQEVIRQRQQEALRRLQQHQQQQQLAQMKLPSSSTWGQQAAPVSPQIQGTLSLAEIQKLEEERERQLREEQRRQQQELMKVLQQQHHQQQKLPGWGNIPKTPVATKSLLEIQQEEARQMQKQQQNKTQTKTSVAAKLNLSGSHEETNFKNNTVMKREESTTKRVGAERNQHSSLPVSNATSVWGSVNTSPTNQWATDMSSVWGAPDNKNSNMGFWDEAVKEVGPPTRNQTSKSSKSNSNAGKSYGVQAKQNKKIEEEEKLMKLFQGVNKAQDGFTLWCEQMLHVLNTANNLDVPTFVSFLKEVDSPYEVHDYVRAYLGETPETKEFAKQFLERRANQKTNQQQQHPQQRQQQDSAWAMGQTSLQSIFPSNHSRTQQSNFETVQSGKKKKKQKMIPADPSILGFSVNASSERLNMGEIETLDDY</sequence>
<evidence type="ECO:0000313" key="4">
    <source>
        <dbReference type="Proteomes" id="UP000314986"/>
    </source>
</evidence>
<evidence type="ECO:0000313" key="3">
    <source>
        <dbReference type="Ensembl" id="ENSCMIP00000038652.1"/>
    </source>
</evidence>
<keyword evidence="1" id="KW-0175">Coiled coil</keyword>
<dbReference type="GO" id="GO:0048009">
    <property type="term" value="P:insulin-like growth factor receptor signaling pathway"/>
    <property type="evidence" value="ECO:0007669"/>
    <property type="project" value="TreeGrafter"/>
</dbReference>
<dbReference type="Proteomes" id="UP000314986">
    <property type="component" value="Unassembled WGS sequence"/>
</dbReference>
<reference evidence="4" key="1">
    <citation type="journal article" date="2006" name="Science">
        <title>Ancient noncoding elements conserved in the human genome.</title>
        <authorList>
            <person name="Venkatesh B."/>
            <person name="Kirkness E.F."/>
            <person name="Loh Y.H."/>
            <person name="Halpern A.L."/>
            <person name="Lee A.P."/>
            <person name="Johnson J."/>
            <person name="Dandona N."/>
            <person name="Viswanathan L.D."/>
            <person name="Tay A."/>
            <person name="Venter J.C."/>
            <person name="Strausberg R.L."/>
            <person name="Brenner S."/>
        </authorList>
    </citation>
    <scope>NUCLEOTIDE SEQUENCE [LARGE SCALE GENOMIC DNA]</scope>
</reference>
<feature type="compositionally biased region" description="Polar residues" evidence="2">
    <location>
        <begin position="37"/>
        <end position="46"/>
    </location>
</feature>
<feature type="region of interest" description="Disordered" evidence="2">
    <location>
        <begin position="362"/>
        <end position="468"/>
    </location>
</feature>
<feature type="region of interest" description="Disordered" evidence="2">
    <location>
        <begin position="553"/>
        <end position="613"/>
    </location>
</feature>
<dbReference type="InterPro" id="IPR051640">
    <property type="entry name" value="GRB10-interact_GYF"/>
</dbReference>
<dbReference type="OMA" id="QNRICLQ"/>
<feature type="coiled-coil region" evidence="1">
    <location>
        <begin position="271"/>
        <end position="303"/>
    </location>
</feature>
<dbReference type="STRING" id="7868.ENSCMIP00000038652"/>
<dbReference type="GO" id="GO:0031982">
    <property type="term" value="C:vesicle"/>
    <property type="evidence" value="ECO:0007669"/>
    <property type="project" value="TreeGrafter"/>
</dbReference>
<feature type="compositionally biased region" description="Basic and acidic residues" evidence="2">
    <location>
        <begin position="48"/>
        <end position="76"/>
    </location>
</feature>
<feature type="region of interest" description="Disordered" evidence="2">
    <location>
        <begin position="1"/>
        <end position="76"/>
    </location>
</feature>
<dbReference type="GO" id="GO:0005829">
    <property type="term" value="C:cytosol"/>
    <property type="evidence" value="ECO:0007669"/>
    <property type="project" value="TreeGrafter"/>
</dbReference>
<dbReference type="PANTHER" id="PTHR14445">
    <property type="entry name" value="GRB10 INTERACTING GYF PROTEIN"/>
    <property type="match status" value="1"/>
</dbReference>
<protein>
    <submittedName>
        <fullName evidence="3">GRB10 interacting GYF protein 2</fullName>
    </submittedName>
</protein>
<keyword evidence="4" id="KW-1185">Reference proteome</keyword>
<evidence type="ECO:0000256" key="2">
    <source>
        <dbReference type="SAM" id="MobiDB-lite"/>
    </source>
</evidence>
<feature type="compositionally biased region" description="Polar residues" evidence="2">
    <location>
        <begin position="389"/>
        <end position="417"/>
    </location>
</feature>